<dbReference type="Proteomes" id="UP000198785">
    <property type="component" value="Unassembled WGS sequence"/>
</dbReference>
<reference evidence="1 2" key="1">
    <citation type="submission" date="2016-10" db="EMBL/GenBank/DDBJ databases">
        <authorList>
            <person name="de Groot N.N."/>
        </authorList>
    </citation>
    <scope>NUCLEOTIDE SEQUENCE [LARGE SCALE GENOMIC DNA]</scope>
    <source>
        <strain evidence="1 2">DSM 22789</strain>
    </source>
</reference>
<name>A0A1I6UIZ7_9SPHI</name>
<keyword evidence="2" id="KW-1185">Reference proteome</keyword>
<organism evidence="1 2">
    <name type="scientific">Sphingobacterium wenxiniae</name>
    <dbReference type="NCBI Taxonomy" id="683125"/>
    <lineage>
        <taxon>Bacteria</taxon>
        <taxon>Pseudomonadati</taxon>
        <taxon>Bacteroidota</taxon>
        <taxon>Sphingobacteriia</taxon>
        <taxon>Sphingobacteriales</taxon>
        <taxon>Sphingobacteriaceae</taxon>
        <taxon>Sphingobacterium</taxon>
    </lineage>
</organism>
<dbReference type="OrthoDB" id="792194at2"/>
<sequence>MKGIYIGIGLMMFTIVALGQKKQQVVFADMEQVVVDGQHTEWESLHDVNQEGLWAYQIGQDKENIYIAVRVQDMMLQNMAVRNGILVSFLSGNKKKKDSQLVFPFPDREVKRAIQQEEFDPEKDYREELIQRSRGYWMDGFPTIRDGLLSFQNQYGIAAKAVVVQDTLFYEAVIPKEKLPIQEGAIKIKLTVNDGLSALVQSLGTNRRTTNAYNPYARGAYRRQGPTKTKNKLTLETVVEGVLK</sequence>
<protein>
    <submittedName>
        <fullName evidence="1">Uncharacterized protein</fullName>
    </submittedName>
</protein>
<dbReference type="AlphaFoldDB" id="A0A1I6UIZ7"/>
<evidence type="ECO:0000313" key="2">
    <source>
        <dbReference type="Proteomes" id="UP000198785"/>
    </source>
</evidence>
<dbReference type="EMBL" id="FOZZ01000009">
    <property type="protein sequence ID" value="SFT01398.1"/>
    <property type="molecule type" value="Genomic_DNA"/>
</dbReference>
<dbReference type="STRING" id="683125.SAMN05660206_10928"/>
<proteinExistence type="predicted"/>
<dbReference type="RefSeq" id="WP_093366443.1">
    <property type="nucleotide sequence ID" value="NZ_FOZZ01000009.1"/>
</dbReference>
<evidence type="ECO:0000313" key="1">
    <source>
        <dbReference type="EMBL" id="SFT01398.1"/>
    </source>
</evidence>
<gene>
    <name evidence="1" type="ORF">SAMN05660206_10928</name>
</gene>
<accession>A0A1I6UIZ7</accession>